<gene>
    <name evidence="1" type="ORF">M422DRAFT_779837</name>
</gene>
<name>A0A0C9V7Q8_SPHS4</name>
<keyword evidence="2" id="KW-1185">Reference proteome</keyword>
<evidence type="ECO:0000313" key="2">
    <source>
        <dbReference type="Proteomes" id="UP000054279"/>
    </source>
</evidence>
<reference evidence="1 2" key="1">
    <citation type="submission" date="2014-06" db="EMBL/GenBank/DDBJ databases">
        <title>Evolutionary Origins and Diversification of the Mycorrhizal Mutualists.</title>
        <authorList>
            <consortium name="DOE Joint Genome Institute"/>
            <consortium name="Mycorrhizal Genomics Consortium"/>
            <person name="Kohler A."/>
            <person name="Kuo A."/>
            <person name="Nagy L.G."/>
            <person name="Floudas D."/>
            <person name="Copeland A."/>
            <person name="Barry K.W."/>
            <person name="Cichocki N."/>
            <person name="Veneault-Fourrey C."/>
            <person name="LaButti K."/>
            <person name="Lindquist E.A."/>
            <person name="Lipzen A."/>
            <person name="Lundell T."/>
            <person name="Morin E."/>
            <person name="Murat C."/>
            <person name="Riley R."/>
            <person name="Ohm R."/>
            <person name="Sun H."/>
            <person name="Tunlid A."/>
            <person name="Henrissat B."/>
            <person name="Grigoriev I.V."/>
            <person name="Hibbett D.S."/>
            <person name="Martin F."/>
        </authorList>
    </citation>
    <scope>NUCLEOTIDE SEQUENCE [LARGE SCALE GENOMIC DNA]</scope>
    <source>
        <strain evidence="1 2">SS14</strain>
    </source>
</reference>
<dbReference type="HOGENOM" id="CLU_334992_0_0_1"/>
<proteinExistence type="predicted"/>
<evidence type="ECO:0000313" key="1">
    <source>
        <dbReference type="EMBL" id="KIJ43064.1"/>
    </source>
</evidence>
<sequence length="852" mass="96771">MALVVPTMPIPHRPETDLEQLRRLQRHDFAVKIRALWGCKEENHQICVLTRKGGHHPLPELIIKEWIEAVCTGLATIQQPPIDALPSWLQTDIRNKGLVIPRDRRVGLSLPMLAEIASQTESSSGSSGDSSVDANWKPAIIMASGLEWLGKRGFREIGKVYFRQKMLRVCIDSVGLLSPVFPSSINLIAYAFLQSTASFPWRCYTIPTSQAVGRFLHFVSHVYNIQHERRLCDHLRHLIIRTPVPLFHPDVYFGLAEFLLKELIYRPYNSSDVTRIDVALYEMLRTIPPLQPLFSLPRTTPAYINEIEKRGFSKEIRVWPYEVAVAVQYWRLGVQDFKIADERAKLSIIIRKIEQMCAFHKGMELSMAMESLLSMAESLFPSVPTMNILQLDCLLGLLRISLFIPDELTVERKVLDALLTFLEPRALRTDGYSIYFLRPILDTIFFSVQMLSKDVPKHAQDKANRIAERLLRNDIRYPLPPLVSSAWQLLRSVSILYSAGAEYGTLARLEELLPQSSRGLHEVKTYLDVTNLLLGRLLVMQPHHSQKLEVDRVLFLLLEAFPTSELASTLPSRTVKLVQQLEESVYPYPFGKRVGVISWPYATRILARYWDLEAITNTFTSSWNVYKWIRHAMGPPTSDLRIPYTALCLSLKAVQGIIGHDSLKLDQTAAQTILRMTQFFLSHPGDEEFKASSVSILHQCITAIPDTFKLAVKADFEEASSLEWHLTSHMSARHRDLAQFIGSVRMDRSFPATAEWPDAPSMPIPFSPVIPQIIVDNVSEAPVPLIPQIVVEDVPNAPAHNIKIIIEPSHDFPMDLRSSRQRGRINEQLRMVGGSANIIPSQNAEFLCVPRF</sequence>
<dbReference type="AlphaFoldDB" id="A0A0C9V7Q8"/>
<dbReference type="EMBL" id="KN837125">
    <property type="protein sequence ID" value="KIJ43064.1"/>
    <property type="molecule type" value="Genomic_DNA"/>
</dbReference>
<protein>
    <submittedName>
        <fullName evidence="1">Uncharacterized protein</fullName>
    </submittedName>
</protein>
<organism evidence="1 2">
    <name type="scientific">Sphaerobolus stellatus (strain SS14)</name>
    <dbReference type="NCBI Taxonomy" id="990650"/>
    <lineage>
        <taxon>Eukaryota</taxon>
        <taxon>Fungi</taxon>
        <taxon>Dikarya</taxon>
        <taxon>Basidiomycota</taxon>
        <taxon>Agaricomycotina</taxon>
        <taxon>Agaricomycetes</taxon>
        <taxon>Phallomycetidae</taxon>
        <taxon>Geastrales</taxon>
        <taxon>Sphaerobolaceae</taxon>
        <taxon>Sphaerobolus</taxon>
    </lineage>
</organism>
<accession>A0A0C9V7Q8</accession>
<dbReference type="Proteomes" id="UP000054279">
    <property type="component" value="Unassembled WGS sequence"/>
</dbReference>